<keyword evidence="1" id="KW-0812">Transmembrane</keyword>
<dbReference type="EMBL" id="ACOL01000098">
    <property type="protein sequence ID" value="EEQ82194.1"/>
    <property type="molecule type" value="Genomic_DNA"/>
</dbReference>
<gene>
    <name evidence="3" type="ORF">NCER_101132</name>
</gene>
<dbReference type="OrthoDB" id="2192452at2759"/>
<dbReference type="PANTHER" id="PTHR47163:SF2">
    <property type="entry name" value="SI:DKEY-17M8.2"/>
    <property type="match status" value="1"/>
</dbReference>
<dbReference type="VEuPathDB" id="MicrosporidiaDB:NCER_101132"/>
<comment type="caution">
    <text evidence="3">The sequence shown here is derived from an EMBL/GenBank/DDBJ whole genome shotgun (WGS) entry which is preliminary data.</text>
</comment>
<sequence>MRYGSILLSFRINLKTTLKSIYYFSLGFGFTSIIKLAQIKKGPLLELKKIIFLKIKQYFVDNPIKLGGPNIIVQIDETKLNFNVKNHRGRNIPACWALVIVDNFFVPALRYSVIFENRSAEVLLYIINQIVIPRSVIVTDEWKSYSSLSELNIYQHQTVCHKYCFVDRNTGTHTQNVKSYNNKLRLAIKKTKGLNLEQRKVFLQEFLYREHHSNDKFTSLIKLFEF</sequence>
<organism evidence="3 4">
    <name type="scientific">Vairimorpha ceranae (strain BRL01)</name>
    <name type="common">Microsporidian parasite</name>
    <name type="synonym">Nosema ceranae</name>
    <dbReference type="NCBI Taxonomy" id="578460"/>
    <lineage>
        <taxon>Eukaryota</taxon>
        <taxon>Fungi</taxon>
        <taxon>Fungi incertae sedis</taxon>
        <taxon>Microsporidia</taxon>
        <taxon>Nosematidae</taxon>
        <taxon>Vairimorpha</taxon>
    </lineage>
</organism>
<protein>
    <recommendedName>
        <fullName evidence="2">ISXO2-like transposase domain-containing protein</fullName>
    </recommendedName>
</protein>
<reference evidence="3 4" key="1">
    <citation type="journal article" date="2009" name="PLoS Pathog.">
        <title>Genomic analyses of the microsporidian Nosema ceranae, an emergent pathogen of honey bees.</title>
        <authorList>
            <person name="Cornman R.S."/>
            <person name="Chen Y.P."/>
            <person name="Schatz M.C."/>
            <person name="Street C."/>
            <person name="Zhao Y."/>
            <person name="Desany B."/>
            <person name="Egholm M."/>
            <person name="Hutchison S."/>
            <person name="Pettis J.S."/>
            <person name="Lipkin W.I."/>
            <person name="Evans J.D."/>
        </authorList>
    </citation>
    <scope>NUCLEOTIDE SEQUENCE [LARGE SCALE GENOMIC DNA]</scope>
    <source>
        <strain evidence="3 4">BRL01</strain>
    </source>
</reference>
<feature type="domain" description="ISXO2-like transposase" evidence="2">
    <location>
        <begin position="65"/>
        <end position="211"/>
    </location>
</feature>
<keyword evidence="1" id="KW-0472">Membrane</keyword>
<dbReference type="STRING" id="578460.C4V9A8"/>
<dbReference type="KEGG" id="nce:NCER_101132"/>
<name>C4V9A8_VAIC1</name>
<dbReference type="PANTHER" id="PTHR47163">
    <property type="entry name" value="DDE_TNP_IS1595 DOMAIN-CONTAINING PROTEIN"/>
    <property type="match status" value="1"/>
</dbReference>
<dbReference type="InParanoid" id="C4V9A8"/>
<dbReference type="SMART" id="SM01126">
    <property type="entry name" value="DDE_Tnp_IS1595"/>
    <property type="match status" value="1"/>
</dbReference>
<feature type="transmembrane region" description="Helical" evidence="1">
    <location>
        <begin position="20"/>
        <end position="39"/>
    </location>
</feature>
<evidence type="ECO:0000259" key="2">
    <source>
        <dbReference type="SMART" id="SM01126"/>
    </source>
</evidence>
<dbReference type="Proteomes" id="UP000009082">
    <property type="component" value="Unassembled WGS sequence"/>
</dbReference>
<evidence type="ECO:0000313" key="4">
    <source>
        <dbReference type="Proteomes" id="UP000009082"/>
    </source>
</evidence>
<evidence type="ECO:0000313" key="3">
    <source>
        <dbReference type="EMBL" id="EEQ82194.1"/>
    </source>
</evidence>
<accession>C4V9A8</accession>
<keyword evidence="1" id="KW-1133">Transmembrane helix</keyword>
<dbReference type="InterPro" id="IPR053164">
    <property type="entry name" value="IS1016-like_transposase"/>
</dbReference>
<dbReference type="HOGENOM" id="CLU_044348_0_0_1"/>
<dbReference type="Pfam" id="PF12762">
    <property type="entry name" value="DDE_Tnp_IS1595"/>
    <property type="match status" value="1"/>
</dbReference>
<evidence type="ECO:0000256" key="1">
    <source>
        <dbReference type="SAM" id="Phobius"/>
    </source>
</evidence>
<proteinExistence type="predicted"/>
<dbReference type="InterPro" id="IPR024445">
    <property type="entry name" value="Tnp_ISXO2-like"/>
</dbReference>
<dbReference type="AlphaFoldDB" id="C4V9A8"/>